<keyword evidence="2" id="KW-0648">Protein biosynthesis</keyword>
<dbReference type="Pfam" id="PF00679">
    <property type="entry name" value="EFG_C"/>
    <property type="match status" value="1"/>
</dbReference>
<dbReference type="Pfam" id="PF05991">
    <property type="entry name" value="NYN_YacP"/>
    <property type="match status" value="1"/>
</dbReference>
<keyword evidence="4" id="KW-0046">Antibiotic resistance</keyword>
<dbReference type="PROSITE" id="PS00301">
    <property type="entry name" value="G_TR_1"/>
    <property type="match status" value="1"/>
</dbReference>
<dbReference type="PRINTS" id="PR00315">
    <property type="entry name" value="ELONGATNFCT"/>
</dbReference>
<dbReference type="Gene3D" id="3.30.70.870">
    <property type="entry name" value="Elongation Factor G (Translational Gtpase), domain 3"/>
    <property type="match status" value="1"/>
</dbReference>
<dbReference type="PROSITE" id="PS51722">
    <property type="entry name" value="G_TR_2"/>
    <property type="match status" value="1"/>
</dbReference>
<dbReference type="InterPro" id="IPR014721">
    <property type="entry name" value="Ribsml_uS5_D2-typ_fold_subgr"/>
</dbReference>
<evidence type="ECO:0000259" key="5">
    <source>
        <dbReference type="PROSITE" id="PS51722"/>
    </source>
</evidence>
<dbReference type="OrthoDB" id="9801472at2"/>
<dbReference type="Pfam" id="PF00009">
    <property type="entry name" value="GTP_EFTU"/>
    <property type="match status" value="1"/>
</dbReference>
<dbReference type="InterPro" id="IPR010298">
    <property type="entry name" value="YacP-like"/>
</dbReference>
<evidence type="ECO:0000313" key="6">
    <source>
        <dbReference type="EMBL" id="CUP37069.1"/>
    </source>
</evidence>
<organism evidence="6 7">
    <name type="scientific">Anaerotruncus colihominis</name>
    <dbReference type="NCBI Taxonomy" id="169435"/>
    <lineage>
        <taxon>Bacteria</taxon>
        <taxon>Bacillati</taxon>
        <taxon>Bacillota</taxon>
        <taxon>Clostridia</taxon>
        <taxon>Eubacteriales</taxon>
        <taxon>Oscillospiraceae</taxon>
        <taxon>Anaerotruncus</taxon>
    </lineage>
</organism>
<sequence length="897" mass="98066">MSAADKKRLAVGILAHVDAGKTTLSEALLYRSGALRTLGRVDHGDAYLDTDAIERERGITIFSKQAVLTLDGTELTLLDTPGHVDFSSEMERTLSVLDYAVLVISGTDGVQGHTLTLWCLLERSRVPVFLFINKMDLPGADRAALLDELRRRLDGGCVDFGAPHETLCEEAAMCDESVLEQYLESGAISDGTLTGLIGKRRLFPCFFGSALRLGGVDELLSALGRYTRAPDYPPAFGARIFKVSRDQSGARLTHLKVTGGVLRVKALMTNRRSGMPDEQIWEDKADQIRIYSGAKYKTADEVLPGTVCAVTGLGKSRPGEGLGWEAAAQPPLIEPVFAYRVLLPDGCDAHAALLKLRMLEEEDPQLRIAWNERLREICIQLMGEVQMGILKRRILERFGLDVSFGKGGIVYRETIKQPVRGAGHFEPLRHYAEVHLLLEPAGRGAGITYASACSEDMLDRNWQRLILSQLAQQTIPGVLTGAPITDMRITLLAGRAHEKHTEGGDFRQAALRAVRQGLMQAENVLLEPWYSFRLEIPGTCVGRAMSDLQRMYARVSAPETAAGGAVLTGAVPAACMRDYAAEVSAYTKGRGRLFCTLSGYEPCHNQGEVAAAAGYDCEHDLDFPADSVFCAHGAGYTVKWSEAAAHMHVDPGRLPGVQVHETDVPAARGTSRETYSGTLEQDRELEAIFERTYGPIRRGPAGPARVARQPEGVSPWDGGAGAGPEYLLVDGYNMIFAWEDFKRLARDHLDAARQALMDLLCNYQGFRKCAVILVFDAYKVPRGTGAVSRYHNIHVVYTKEAETADAFIEKVTYEIGGHRRVRVATSDSAEQLIILGHGALRVSADLFRMELERTSGEITAFLEKNNRLKKSLNVRAALERAGGSAKAPKRAADSPGK</sequence>
<dbReference type="GO" id="GO:0032790">
    <property type="term" value="P:ribosome disassembly"/>
    <property type="evidence" value="ECO:0007669"/>
    <property type="project" value="TreeGrafter"/>
</dbReference>
<dbReference type="InterPro" id="IPR035650">
    <property type="entry name" value="Tet_C"/>
</dbReference>
<proteinExistence type="predicted"/>
<dbReference type="Gene3D" id="3.30.70.240">
    <property type="match status" value="1"/>
</dbReference>
<dbReference type="InterPro" id="IPR027417">
    <property type="entry name" value="P-loop_NTPase"/>
</dbReference>
<evidence type="ECO:0000256" key="3">
    <source>
        <dbReference type="ARBA" id="ARBA00023134"/>
    </source>
</evidence>
<dbReference type="GO" id="GO:0003746">
    <property type="term" value="F:translation elongation factor activity"/>
    <property type="evidence" value="ECO:0007669"/>
    <property type="project" value="UniProtKB-KW"/>
</dbReference>
<dbReference type="PANTHER" id="PTHR43261:SF1">
    <property type="entry name" value="RIBOSOME-RELEASING FACTOR 2, MITOCHONDRIAL"/>
    <property type="match status" value="1"/>
</dbReference>
<dbReference type="Pfam" id="PF03764">
    <property type="entry name" value="EFG_IV"/>
    <property type="match status" value="1"/>
</dbReference>
<dbReference type="CDD" id="cd03711">
    <property type="entry name" value="Tet_C"/>
    <property type="match status" value="1"/>
</dbReference>
<name>A0A174MTP6_9FIRM</name>
<dbReference type="InterPro" id="IPR000640">
    <property type="entry name" value="EFG_V-like"/>
</dbReference>
<dbReference type="GO" id="GO:0003924">
    <property type="term" value="F:GTPase activity"/>
    <property type="evidence" value="ECO:0007669"/>
    <property type="project" value="InterPro"/>
</dbReference>
<dbReference type="SUPFAM" id="SSF54211">
    <property type="entry name" value="Ribosomal protein S5 domain 2-like"/>
    <property type="match status" value="1"/>
</dbReference>
<protein>
    <submittedName>
        <fullName evidence="6">Elongation factor G</fullName>
    </submittedName>
</protein>
<keyword evidence="6" id="KW-0251">Elongation factor</keyword>
<dbReference type="InterPro" id="IPR035647">
    <property type="entry name" value="EFG_III/V"/>
</dbReference>
<dbReference type="EMBL" id="CZBE01000003">
    <property type="protein sequence ID" value="CUP37069.1"/>
    <property type="molecule type" value="Genomic_DNA"/>
</dbReference>
<evidence type="ECO:0000313" key="7">
    <source>
        <dbReference type="Proteomes" id="UP000095765"/>
    </source>
</evidence>
<dbReference type="InterPro" id="IPR005517">
    <property type="entry name" value="Transl_elong_EFG/EF2_IV"/>
</dbReference>
<dbReference type="InterPro" id="IPR041095">
    <property type="entry name" value="EFG_II"/>
</dbReference>
<dbReference type="PANTHER" id="PTHR43261">
    <property type="entry name" value="TRANSLATION ELONGATION FACTOR G-RELATED"/>
    <property type="match status" value="1"/>
</dbReference>
<dbReference type="InterPro" id="IPR005225">
    <property type="entry name" value="Small_GTP-bd"/>
</dbReference>
<dbReference type="InterPro" id="IPR031157">
    <property type="entry name" value="G_TR_CS"/>
</dbReference>
<dbReference type="InterPro" id="IPR000795">
    <property type="entry name" value="T_Tr_GTP-bd_dom"/>
</dbReference>
<dbReference type="GO" id="GO:0046677">
    <property type="term" value="P:response to antibiotic"/>
    <property type="evidence" value="ECO:0007669"/>
    <property type="project" value="UniProtKB-KW"/>
</dbReference>
<dbReference type="SMART" id="SM00838">
    <property type="entry name" value="EFG_C"/>
    <property type="match status" value="1"/>
</dbReference>
<dbReference type="SUPFAM" id="SSF52540">
    <property type="entry name" value="P-loop containing nucleoside triphosphate hydrolases"/>
    <property type="match status" value="1"/>
</dbReference>
<reference evidence="6 7" key="1">
    <citation type="submission" date="2015-09" db="EMBL/GenBank/DDBJ databases">
        <authorList>
            <consortium name="Pathogen Informatics"/>
        </authorList>
    </citation>
    <scope>NUCLEOTIDE SEQUENCE [LARGE SCALE GENOMIC DNA]</scope>
    <source>
        <strain evidence="6 7">2789STDY5834939</strain>
    </source>
</reference>
<dbReference type="RefSeq" id="WP_055244055.1">
    <property type="nucleotide sequence ID" value="NZ_CABIWA010000006.1"/>
</dbReference>
<dbReference type="InterPro" id="IPR020568">
    <property type="entry name" value="Ribosomal_Su5_D2-typ_SF"/>
</dbReference>
<dbReference type="Gene3D" id="3.40.50.300">
    <property type="entry name" value="P-loop containing nucleotide triphosphate hydrolases"/>
    <property type="match status" value="1"/>
</dbReference>
<evidence type="ECO:0000256" key="1">
    <source>
        <dbReference type="ARBA" id="ARBA00022741"/>
    </source>
</evidence>
<feature type="domain" description="Tr-type G" evidence="5">
    <location>
        <begin position="6"/>
        <end position="231"/>
    </location>
</feature>
<dbReference type="InterPro" id="IPR009000">
    <property type="entry name" value="Transl_B-barrel_sf"/>
</dbReference>
<dbReference type="Proteomes" id="UP000095765">
    <property type="component" value="Unassembled WGS sequence"/>
</dbReference>
<evidence type="ECO:0000256" key="2">
    <source>
        <dbReference type="ARBA" id="ARBA00022917"/>
    </source>
</evidence>
<evidence type="ECO:0000256" key="4">
    <source>
        <dbReference type="ARBA" id="ARBA00023251"/>
    </source>
</evidence>
<dbReference type="SUPFAM" id="SSF50447">
    <property type="entry name" value="Translation proteins"/>
    <property type="match status" value="1"/>
</dbReference>
<keyword evidence="1" id="KW-0547">Nucleotide-binding</keyword>
<dbReference type="CDD" id="cd10912">
    <property type="entry name" value="PIN_YacP-like"/>
    <property type="match status" value="1"/>
</dbReference>
<dbReference type="AlphaFoldDB" id="A0A174MTP6"/>
<accession>A0A174MTP6</accession>
<dbReference type="NCBIfam" id="TIGR00231">
    <property type="entry name" value="small_GTP"/>
    <property type="match status" value="1"/>
</dbReference>
<gene>
    <name evidence="6" type="primary">fusA_2</name>
    <name evidence="6" type="ORF">ERS852551_00591</name>
</gene>
<dbReference type="SUPFAM" id="SSF54980">
    <property type="entry name" value="EF-G C-terminal domain-like"/>
    <property type="match status" value="2"/>
</dbReference>
<keyword evidence="3" id="KW-0342">GTP-binding</keyword>
<dbReference type="Gene3D" id="3.30.230.10">
    <property type="match status" value="1"/>
</dbReference>
<dbReference type="Gene3D" id="2.40.30.10">
    <property type="entry name" value="Translation factors"/>
    <property type="match status" value="1"/>
</dbReference>
<dbReference type="Pfam" id="PF14492">
    <property type="entry name" value="EFG_III"/>
    <property type="match status" value="1"/>
</dbReference>
<dbReference type="GO" id="GO:0005525">
    <property type="term" value="F:GTP binding"/>
    <property type="evidence" value="ECO:0007669"/>
    <property type="project" value="UniProtKB-KW"/>
</dbReference>
<dbReference type="SMART" id="SM00889">
    <property type="entry name" value="EFG_IV"/>
    <property type="match status" value="1"/>
</dbReference>